<feature type="compositionally biased region" description="Low complexity" evidence="1">
    <location>
        <begin position="82"/>
        <end position="92"/>
    </location>
</feature>
<dbReference type="GO" id="GO:0006995">
    <property type="term" value="P:cellular response to nitrogen starvation"/>
    <property type="evidence" value="ECO:0007669"/>
    <property type="project" value="InterPro"/>
</dbReference>
<evidence type="ECO:0000256" key="2">
    <source>
        <dbReference type="SAM" id="SignalP"/>
    </source>
</evidence>
<dbReference type="PANTHER" id="PTHR37180">
    <property type="entry name" value="PRECURSOR OF CEP14"/>
    <property type="match status" value="1"/>
</dbReference>
<evidence type="ECO:0000256" key="1">
    <source>
        <dbReference type="SAM" id="MobiDB-lite"/>
    </source>
</evidence>
<accession>A0A9J5ZQH4</accession>
<evidence type="ECO:0000313" key="3">
    <source>
        <dbReference type="EMBL" id="KAG5614461.1"/>
    </source>
</evidence>
<dbReference type="PANTHER" id="PTHR37180:SF2">
    <property type="entry name" value="PRECURSOR OF CEP14"/>
    <property type="match status" value="1"/>
</dbReference>
<organism evidence="3 4">
    <name type="scientific">Solanum commersonii</name>
    <name type="common">Commerson's wild potato</name>
    <name type="synonym">Commerson's nightshade</name>
    <dbReference type="NCBI Taxonomy" id="4109"/>
    <lineage>
        <taxon>Eukaryota</taxon>
        <taxon>Viridiplantae</taxon>
        <taxon>Streptophyta</taxon>
        <taxon>Embryophyta</taxon>
        <taxon>Tracheophyta</taxon>
        <taxon>Spermatophyta</taxon>
        <taxon>Magnoliopsida</taxon>
        <taxon>eudicotyledons</taxon>
        <taxon>Gunneridae</taxon>
        <taxon>Pentapetalae</taxon>
        <taxon>asterids</taxon>
        <taxon>lamiids</taxon>
        <taxon>Solanales</taxon>
        <taxon>Solanaceae</taxon>
        <taxon>Solanoideae</taxon>
        <taxon>Solaneae</taxon>
        <taxon>Solanum</taxon>
    </lineage>
</organism>
<dbReference type="OrthoDB" id="1287220at2759"/>
<keyword evidence="4" id="KW-1185">Reference proteome</keyword>
<reference evidence="3 4" key="1">
    <citation type="submission" date="2020-09" db="EMBL/GenBank/DDBJ databases">
        <title>De no assembly of potato wild relative species, Solanum commersonii.</title>
        <authorList>
            <person name="Cho K."/>
        </authorList>
    </citation>
    <scope>NUCLEOTIDE SEQUENCE [LARGE SCALE GENOMIC DNA]</scope>
    <source>
        <strain evidence="3">LZ3.2</strain>
        <tissue evidence="3">Leaf</tissue>
    </source>
</reference>
<dbReference type="AlphaFoldDB" id="A0A9J5ZQH4"/>
<protein>
    <recommendedName>
        <fullName evidence="5">Transmembrane protein</fullName>
    </recommendedName>
</protein>
<comment type="caution">
    <text evidence="3">The sequence shown here is derived from an EMBL/GenBank/DDBJ whole genome shotgun (WGS) entry which is preliminary data.</text>
</comment>
<feature type="signal peptide" evidence="2">
    <location>
        <begin position="1"/>
        <end position="20"/>
    </location>
</feature>
<feature type="region of interest" description="Disordered" evidence="1">
    <location>
        <begin position="76"/>
        <end position="100"/>
    </location>
</feature>
<evidence type="ECO:0008006" key="5">
    <source>
        <dbReference type="Google" id="ProtNLM"/>
    </source>
</evidence>
<gene>
    <name evidence="3" type="ORF">H5410_014285</name>
</gene>
<feature type="chain" id="PRO_5039894238" description="Transmembrane protein" evidence="2">
    <location>
        <begin position="21"/>
        <end position="100"/>
    </location>
</feature>
<proteinExistence type="predicted"/>
<dbReference type="InterPro" id="IPR038930">
    <property type="entry name" value="CEP13/CEP14"/>
</dbReference>
<dbReference type="EMBL" id="JACXVP010000003">
    <property type="protein sequence ID" value="KAG5614461.1"/>
    <property type="molecule type" value="Genomic_DNA"/>
</dbReference>
<dbReference type="GO" id="GO:0006970">
    <property type="term" value="P:response to osmotic stress"/>
    <property type="evidence" value="ECO:0007669"/>
    <property type="project" value="InterPro"/>
</dbReference>
<keyword evidence="2" id="KW-0732">Signal</keyword>
<evidence type="ECO:0000313" key="4">
    <source>
        <dbReference type="Proteomes" id="UP000824120"/>
    </source>
</evidence>
<dbReference type="Proteomes" id="UP000824120">
    <property type="component" value="Chromosome 3"/>
</dbReference>
<sequence>MARFAIFMLLIALVTMLVCVAPCFEARRQLNNMDKKKALVPGGHSNPPSLEWLDRPVTGQPLRRWSRIGHIYGNLNPGPSPGAGHSGPPRSGIGHALMAS</sequence>
<name>A0A9J5ZQH4_SOLCO</name>